<organism evidence="2 3">
    <name type="scientific">Hypothenemus hampei</name>
    <name type="common">Coffee berry borer</name>
    <dbReference type="NCBI Taxonomy" id="57062"/>
    <lineage>
        <taxon>Eukaryota</taxon>
        <taxon>Metazoa</taxon>
        <taxon>Ecdysozoa</taxon>
        <taxon>Arthropoda</taxon>
        <taxon>Hexapoda</taxon>
        <taxon>Insecta</taxon>
        <taxon>Pterygota</taxon>
        <taxon>Neoptera</taxon>
        <taxon>Endopterygota</taxon>
        <taxon>Coleoptera</taxon>
        <taxon>Polyphaga</taxon>
        <taxon>Cucujiformia</taxon>
        <taxon>Curculionidae</taxon>
        <taxon>Scolytinae</taxon>
        <taxon>Hypothenemus</taxon>
    </lineage>
</organism>
<keyword evidence="1" id="KW-1133">Transmembrane helix</keyword>
<gene>
    <name evidence="2" type="ORF">ABEB36_009626</name>
</gene>
<proteinExistence type="predicted"/>
<protein>
    <submittedName>
        <fullName evidence="2">Uncharacterized protein</fullName>
    </submittedName>
</protein>
<evidence type="ECO:0000256" key="1">
    <source>
        <dbReference type="SAM" id="Phobius"/>
    </source>
</evidence>
<name>A0ABD1EGW9_HYPHA</name>
<accession>A0ABD1EGW9</accession>
<dbReference type="Proteomes" id="UP001566132">
    <property type="component" value="Unassembled WGS sequence"/>
</dbReference>
<reference evidence="2 3" key="1">
    <citation type="submission" date="2024-05" db="EMBL/GenBank/DDBJ databases">
        <title>Genetic variation in Jamaican populations of the coffee berry borer (Hypothenemus hampei).</title>
        <authorList>
            <person name="Errbii M."/>
            <person name="Myrie A."/>
        </authorList>
    </citation>
    <scope>NUCLEOTIDE SEQUENCE [LARGE SCALE GENOMIC DNA]</scope>
    <source>
        <strain evidence="2">JA-Hopewell-2020-01-JO</strain>
        <tissue evidence="2">Whole body</tissue>
    </source>
</reference>
<dbReference type="EMBL" id="JBDJPC010000007">
    <property type="protein sequence ID" value="KAL1493947.1"/>
    <property type="molecule type" value="Genomic_DNA"/>
</dbReference>
<keyword evidence="1" id="KW-0812">Transmembrane</keyword>
<evidence type="ECO:0000313" key="3">
    <source>
        <dbReference type="Proteomes" id="UP001566132"/>
    </source>
</evidence>
<evidence type="ECO:0000313" key="2">
    <source>
        <dbReference type="EMBL" id="KAL1493947.1"/>
    </source>
</evidence>
<comment type="caution">
    <text evidence="2">The sequence shown here is derived from an EMBL/GenBank/DDBJ whole genome shotgun (WGS) entry which is preliminary data.</text>
</comment>
<feature type="transmembrane region" description="Helical" evidence="1">
    <location>
        <begin position="15"/>
        <end position="33"/>
    </location>
</feature>
<keyword evidence="3" id="KW-1185">Reference proteome</keyword>
<dbReference type="AlphaFoldDB" id="A0ABD1EGW9"/>
<sequence>MEFDDHDYDVLPVDLPLSSLTINIVTYMSGFVVKMLQKSLKCPKCILMCTLSKDDALHLSLLRFGYGISNLLTAQLRELQKYYL</sequence>
<keyword evidence="1" id="KW-0472">Membrane</keyword>